<evidence type="ECO:0000313" key="4">
    <source>
        <dbReference type="Proteomes" id="UP001295444"/>
    </source>
</evidence>
<feature type="signal peptide" evidence="1">
    <location>
        <begin position="1"/>
        <end position="18"/>
    </location>
</feature>
<organism evidence="3 4">
    <name type="scientific">Pelobates cultripes</name>
    <name type="common">Western spadefoot toad</name>
    <dbReference type="NCBI Taxonomy" id="61616"/>
    <lineage>
        <taxon>Eukaryota</taxon>
        <taxon>Metazoa</taxon>
        <taxon>Chordata</taxon>
        <taxon>Craniata</taxon>
        <taxon>Vertebrata</taxon>
        <taxon>Euteleostomi</taxon>
        <taxon>Amphibia</taxon>
        <taxon>Batrachia</taxon>
        <taxon>Anura</taxon>
        <taxon>Pelobatoidea</taxon>
        <taxon>Pelobatidae</taxon>
        <taxon>Pelobates</taxon>
    </lineage>
</organism>
<evidence type="ECO:0000313" key="2">
    <source>
        <dbReference type="EMBL" id="CAH2285496.1"/>
    </source>
</evidence>
<evidence type="ECO:0000313" key="3">
    <source>
        <dbReference type="EMBL" id="CAH2285497.1"/>
    </source>
</evidence>
<name>A0AAD1S0Z3_PELCU</name>
<dbReference type="EMBL" id="OW240915">
    <property type="protein sequence ID" value="CAH2285497.1"/>
    <property type="molecule type" value="Genomic_DNA"/>
</dbReference>
<dbReference type="Proteomes" id="UP001295444">
    <property type="component" value="Chromosome 04"/>
</dbReference>
<feature type="chain" id="PRO_5042440440" description="Endonuclease/exonuclease/phosphatase domain-containing protein" evidence="1">
    <location>
        <begin position="19"/>
        <end position="176"/>
    </location>
</feature>
<dbReference type="Gene3D" id="3.60.10.10">
    <property type="entry name" value="Endonuclease/exonuclease/phosphatase"/>
    <property type="match status" value="1"/>
</dbReference>
<keyword evidence="1" id="KW-0732">Signal</keyword>
<gene>
    <name evidence="3" type="ORF">PECUL_23A010131</name>
    <name evidence="2" type="ORF">PECUL_23A049942</name>
</gene>
<proteinExistence type="predicted"/>
<dbReference type="EMBL" id="OW240915">
    <property type="protein sequence ID" value="CAH2285496.1"/>
    <property type="molecule type" value="Genomic_DNA"/>
</dbReference>
<dbReference type="SUPFAM" id="SSF56219">
    <property type="entry name" value="DNase I-like"/>
    <property type="match status" value="1"/>
</dbReference>
<protein>
    <recommendedName>
        <fullName evidence="5">Endonuclease/exonuclease/phosphatase domain-containing protein</fullName>
    </recommendedName>
</protein>
<dbReference type="InterPro" id="IPR036691">
    <property type="entry name" value="Endo/exonu/phosph_ase_sf"/>
</dbReference>
<accession>A0AAD1S0Z3</accession>
<sequence length="176" mass="20063">MAPLAFASLLLHVRTLNARGLNVPERRSRLLRELWSFQTSVAMIQETYFKLGSETALKDRRFPTGYFTSHSSLDTLCIKKALRTLHLVDCWRTLHPETRDYSYYSAVHGSYTRIDYLFLSQTYLTLLQDSTIGHIAWSDHAPVSLPPFQTKGVNMASERVITDGRQSPDHGSSNLD</sequence>
<dbReference type="AlphaFoldDB" id="A0AAD1S0Z3"/>
<evidence type="ECO:0000256" key="1">
    <source>
        <dbReference type="SAM" id="SignalP"/>
    </source>
</evidence>
<evidence type="ECO:0008006" key="5">
    <source>
        <dbReference type="Google" id="ProtNLM"/>
    </source>
</evidence>
<keyword evidence="4" id="KW-1185">Reference proteome</keyword>
<reference evidence="3" key="1">
    <citation type="submission" date="2022-03" db="EMBL/GenBank/DDBJ databases">
        <authorList>
            <person name="Alioto T."/>
            <person name="Alioto T."/>
            <person name="Gomez Garrido J."/>
        </authorList>
    </citation>
    <scope>NUCLEOTIDE SEQUENCE</scope>
</reference>